<dbReference type="PANTHER" id="PTHR33507:SF3">
    <property type="entry name" value="INNER MEMBRANE PROTEIN YBBJ"/>
    <property type="match status" value="1"/>
</dbReference>
<keyword evidence="3 5" id="KW-1133">Transmembrane helix</keyword>
<dbReference type="Gene3D" id="2.40.50.140">
    <property type="entry name" value="Nucleic acid-binding proteins"/>
    <property type="match status" value="1"/>
</dbReference>
<dbReference type="InterPro" id="IPR052165">
    <property type="entry name" value="Membrane_assoc_protease"/>
</dbReference>
<dbReference type="SUPFAM" id="SSF141322">
    <property type="entry name" value="NfeD domain-like"/>
    <property type="match status" value="1"/>
</dbReference>
<dbReference type="InterPro" id="IPR002810">
    <property type="entry name" value="NfeD-like_C"/>
</dbReference>
<feature type="transmembrane region" description="Helical" evidence="5">
    <location>
        <begin position="12"/>
        <end position="39"/>
    </location>
</feature>
<dbReference type="PANTHER" id="PTHR33507">
    <property type="entry name" value="INNER MEMBRANE PROTEIN YBBJ"/>
    <property type="match status" value="1"/>
</dbReference>
<reference evidence="7" key="1">
    <citation type="journal article" date="2021" name="PeerJ">
        <title>Extensive microbial diversity within the chicken gut microbiome revealed by metagenomics and culture.</title>
        <authorList>
            <person name="Gilroy R."/>
            <person name="Ravi A."/>
            <person name="Getino M."/>
            <person name="Pursley I."/>
            <person name="Horton D.L."/>
            <person name="Alikhan N.F."/>
            <person name="Baker D."/>
            <person name="Gharbi K."/>
            <person name="Hall N."/>
            <person name="Watson M."/>
            <person name="Adriaenssens E.M."/>
            <person name="Foster-Nyarko E."/>
            <person name="Jarju S."/>
            <person name="Secka A."/>
            <person name="Antonio M."/>
            <person name="Oren A."/>
            <person name="Chaudhuri R.R."/>
            <person name="La Ragione R."/>
            <person name="Hildebrand F."/>
            <person name="Pallen M.J."/>
        </authorList>
    </citation>
    <scope>NUCLEOTIDE SEQUENCE</scope>
    <source>
        <strain evidence="7">ChiBcec8-14828</strain>
    </source>
</reference>
<evidence type="ECO:0000256" key="5">
    <source>
        <dbReference type="SAM" id="Phobius"/>
    </source>
</evidence>
<evidence type="ECO:0000256" key="4">
    <source>
        <dbReference type="ARBA" id="ARBA00023136"/>
    </source>
</evidence>
<dbReference type="EMBL" id="DWYA01000054">
    <property type="protein sequence ID" value="HJB39955.1"/>
    <property type="molecule type" value="Genomic_DNA"/>
</dbReference>
<evidence type="ECO:0000256" key="1">
    <source>
        <dbReference type="ARBA" id="ARBA00004141"/>
    </source>
</evidence>
<accession>A0A9D2M301</accession>
<comment type="caution">
    <text evidence="7">The sequence shown here is derived from an EMBL/GenBank/DDBJ whole genome shotgun (WGS) entry which is preliminary data.</text>
</comment>
<organism evidence="7 8">
    <name type="scientific">Candidatus Ruthenibacterium avium</name>
    <dbReference type="NCBI Taxonomy" id="2838751"/>
    <lineage>
        <taxon>Bacteria</taxon>
        <taxon>Bacillati</taxon>
        <taxon>Bacillota</taxon>
        <taxon>Clostridia</taxon>
        <taxon>Eubacteriales</taxon>
        <taxon>Oscillospiraceae</taxon>
        <taxon>Ruthenibacterium</taxon>
    </lineage>
</organism>
<feature type="domain" description="NfeD-like C-terminal" evidence="6">
    <location>
        <begin position="89"/>
        <end position="143"/>
    </location>
</feature>
<feature type="transmembrane region" description="Helical" evidence="5">
    <location>
        <begin position="51"/>
        <end position="69"/>
    </location>
</feature>
<reference evidence="7" key="2">
    <citation type="submission" date="2021-04" db="EMBL/GenBank/DDBJ databases">
        <authorList>
            <person name="Gilroy R."/>
        </authorList>
    </citation>
    <scope>NUCLEOTIDE SEQUENCE</scope>
    <source>
        <strain evidence="7">ChiBcec8-14828</strain>
    </source>
</reference>
<comment type="subcellular location">
    <subcellularLocation>
        <location evidence="1">Membrane</location>
        <topology evidence="1">Multi-pass membrane protein</topology>
    </subcellularLocation>
</comment>
<dbReference type="Pfam" id="PF01957">
    <property type="entry name" value="NfeD"/>
    <property type="match status" value="1"/>
</dbReference>
<dbReference type="AlphaFoldDB" id="A0A9D2M301"/>
<name>A0A9D2M301_9FIRM</name>
<keyword evidence="2 5" id="KW-0812">Transmembrane</keyword>
<keyword evidence="4 5" id="KW-0472">Membrane</keyword>
<gene>
    <name evidence="7" type="ORF">H9943_06105</name>
</gene>
<evidence type="ECO:0000256" key="2">
    <source>
        <dbReference type="ARBA" id="ARBA00022692"/>
    </source>
</evidence>
<dbReference type="GO" id="GO:0005886">
    <property type="term" value="C:plasma membrane"/>
    <property type="evidence" value="ECO:0007669"/>
    <property type="project" value="TreeGrafter"/>
</dbReference>
<sequence length="153" mass="16422">MDVLLTADAIVWLLLTIVFVIAEGVTTAMISVWFAIGAAAALVTSVFTDSWLLQTFVFLAVSAVVLFAFRPYAMRQRKTGGVQTNFETNIGKIATVLTPIQPGQVGRVRLEGVDWNAVSNSPLEVNAPCRVTDLQGTTLTVVPVETQSTVHAS</sequence>
<evidence type="ECO:0000313" key="7">
    <source>
        <dbReference type="EMBL" id="HJB39955.1"/>
    </source>
</evidence>
<evidence type="ECO:0000256" key="3">
    <source>
        <dbReference type="ARBA" id="ARBA00022989"/>
    </source>
</evidence>
<proteinExistence type="predicted"/>
<evidence type="ECO:0000313" key="8">
    <source>
        <dbReference type="Proteomes" id="UP000824209"/>
    </source>
</evidence>
<dbReference type="Proteomes" id="UP000824209">
    <property type="component" value="Unassembled WGS sequence"/>
</dbReference>
<evidence type="ECO:0000259" key="6">
    <source>
        <dbReference type="Pfam" id="PF01957"/>
    </source>
</evidence>
<dbReference type="InterPro" id="IPR012340">
    <property type="entry name" value="NA-bd_OB-fold"/>
</dbReference>
<protein>
    <submittedName>
        <fullName evidence="7">NfeD family protein</fullName>
    </submittedName>
</protein>